<dbReference type="GO" id="GO:0000166">
    <property type="term" value="F:nucleotide binding"/>
    <property type="evidence" value="ECO:0007669"/>
    <property type="project" value="InterPro"/>
</dbReference>
<dbReference type="PATRIC" id="fig|400092.3.peg.5041"/>
<dbReference type="InterPro" id="IPR036291">
    <property type="entry name" value="NAD(P)-bd_dom_sf"/>
</dbReference>
<accession>A0A0E3ZHC0</accession>
<dbReference type="SUPFAM" id="SSF51735">
    <property type="entry name" value="NAD(P)-binding Rossmann-fold domains"/>
    <property type="match status" value="1"/>
</dbReference>
<dbReference type="STRING" id="400092.PKOR_22875"/>
<dbReference type="InterPro" id="IPR000683">
    <property type="entry name" value="Gfo/Idh/MocA-like_OxRdtase_N"/>
</dbReference>
<dbReference type="InterPro" id="IPR006311">
    <property type="entry name" value="TAT_signal"/>
</dbReference>
<reference evidence="3 4" key="1">
    <citation type="journal article" date="2015" name="Sci. Rep.">
        <title>Unraveling adaptation of Pontibacter korlensis to radiation and infertility in desert through complete genome and comparative transcriptomic analysis.</title>
        <authorList>
            <person name="Dai J."/>
            <person name="Dai W."/>
            <person name="Qiu C."/>
            <person name="Yang Z."/>
            <person name="Zhang Y."/>
            <person name="Zhou M."/>
            <person name="Zhang L."/>
            <person name="Fang C."/>
            <person name="Gao Q."/>
            <person name="Yang Q."/>
            <person name="Li X."/>
            <person name="Wang Z."/>
            <person name="Wang Z."/>
            <person name="Jia Z."/>
            <person name="Chen X."/>
        </authorList>
    </citation>
    <scope>NUCLEOTIDE SEQUENCE [LARGE SCALE GENOMIC DNA]</scope>
    <source>
        <strain evidence="3 4">X14-1T</strain>
    </source>
</reference>
<dbReference type="Proteomes" id="UP000033109">
    <property type="component" value="Chromosome"/>
</dbReference>
<evidence type="ECO:0000313" key="3">
    <source>
        <dbReference type="EMBL" id="AKD05368.1"/>
    </source>
</evidence>
<dbReference type="AlphaFoldDB" id="A0A0E3ZHC0"/>
<proteinExistence type="predicted"/>
<dbReference type="PROSITE" id="PS51318">
    <property type="entry name" value="TAT"/>
    <property type="match status" value="1"/>
</dbReference>
<dbReference type="PANTHER" id="PTHR43818:SF9">
    <property type="entry name" value="HYPOTHETICAL OXIDOREDUCTASE"/>
    <property type="match status" value="1"/>
</dbReference>
<evidence type="ECO:0000313" key="4">
    <source>
        <dbReference type="Proteomes" id="UP000033109"/>
    </source>
</evidence>
<dbReference type="HOGENOM" id="CLU_065109_0_0_10"/>
<dbReference type="Pfam" id="PF01408">
    <property type="entry name" value="GFO_IDH_MocA"/>
    <property type="match status" value="1"/>
</dbReference>
<sequence>MRGNTNRRLFLKSAALAGLGMGLSLSPLAALAQDSKPRKGKRIGIIGLDTSHSIAFTKAFNAPDAGPEFSGYRVVAAYPHGSKDIQESVERIPGYTQEVQKYGVRVVDSIKRLLADVDVVLLETNDGRLHLEQALQVIKAKKPLFIDKPMTASLSDAIAIFAAAEKANVPVFSSSSLRFMASVQEVISGKYGKVYGADTYSPATLERTHPDLYWYGIHGVETLFSVMGKGCKQVVRHYSDDTDVVVGTWEDKRIGTFRGLRAGKTDFGGSCFAEKGIVSLGPFTGYNPMLVEIAQFFETGKPPVSPAETLEILAFMDAADESKKRGGSPVTLEEIFKKAGAGKS</sequence>
<evidence type="ECO:0000259" key="2">
    <source>
        <dbReference type="Pfam" id="PF01408"/>
    </source>
</evidence>
<feature type="domain" description="Gfo/Idh/MocA-like oxidoreductase N-terminal" evidence="2">
    <location>
        <begin position="42"/>
        <end position="172"/>
    </location>
</feature>
<dbReference type="InterPro" id="IPR050463">
    <property type="entry name" value="Gfo/Idh/MocA_oxidrdct_glycsds"/>
</dbReference>
<keyword evidence="1" id="KW-0732">Signal</keyword>
<protein>
    <submittedName>
        <fullName evidence="3">Dehydrogenase</fullName>
    </submittedName>
</protein>
<dbReference type="Gene3D" id="3.30.360.10">
    <property type="entry name" value="Dihydrodipicolinate Reductase, domain 2"/>
    <property type="match status" value="1"/>
</dbReference>
<keyword evidence="4" id="KW-1185">Reference proteome</keyword>
<evidence type="ECO:0000256" key="1">
    <source>
        <dbReference type="SAM" id="SignalP"/>
    </source>
</evidence>
<dbReference type="Gene3D" id="3.40.50.720">
    <property type="entry name" value="NAD(P)-binding Rossmann-like Domain"/>
    <property type="match status" value="1"/>
</dbReference>
<feature type="chain" id="PRO_5002416447" evidence="1">
    <location>
        <begin position="33"/>
        <end position="344"/>
    </location>
</feature>
<feature type="signal peptide" evidence="1">
    <location>
        <begin position="1"/>
        <end position="32"/>
    </location>
</feature>
<gene>
    <name evidence="3" type="ORF">PKOR_22875</name>
</gene>
<dbReference type="PANTHER" id="PTHR43818">
    <property type="entry name" value="BCDNA.GH03377"/>
    <property type="match status" value="1"/>
</dbReference>
<organism evidence="3 4">
    <name type="scientific">Pontibacter korlensis</name>
    <dbReference type="NCBI Taxonomy" id="400092"/>
    <lineage>
        <taxon>Bacteria</taxon>
        <taxon>Pseudomonadati</taxon>
        <taxon>Bacteroidota</taxon>
        <taxon>Cytophagia</taxon>
        <taxon>Cytophagales</taxon>
        <taxon>Hymenobacteraceae</taxon>
        <taxon>Pontibacter</taxon>
    </lineage>
</organism>
<dbReference type="KEGG" id="pko:PKOR_22875"/>
<dbReference type="EMBL" id="CP009621">
    <property type="protein sequence ID" value="AKD05368.1"/>
    <property type="molecule type" value="Genomic_DNA"/>
</dbReference>
<name>A0A0E3ZHC0_9BACT</name>